<dbReference type="OrthoDB" id="1731207at2759"/>
<keyword evidence="3" id="KW-1185">Reference proteome</keyword>
<dbReference type="Pfam" id="PF03732">
    <property type="entry name" value="Retrotrans_gag"/>
    <property type="match status" value="1"/>
</dbReference>
<dbReference type="AlphaFoldDB" id="A0A8T3C356"/>
<gene>
    <name evidence="2" type="ORF">KFK09_003651</name>
</gene>
<feature type="domain" description="Retrotransposon gag" evidence="1">
    <location>
        <begin position="5"/>
        <end position="67"/>
    </location>
</feature>
<dbReference type="SMR" id="A0A8T3C356"/>
<evidence type="ECO:0000259" key="1">
    <source>
        <dbReference type="Pfam" id="PF03732"/>
    </source>
</evidence>
<dbReference type="PANTHER" id="PTHR35046">
    <property type="entry name" value="ZINC KNUCKLE (CCHC-TYPE) FAMILY PROTEIN"/>
    <property type="match status" value="1"/>
</dbReference>
<organism evidence="2 3">
    <name type="scientific">Dendrobium nobile</name>
    <name type="common">Orchid</name>
    <dbReference type="NCBI Taxonomy" id="94219"/>
    <lineage>
        <taxon>Eukaryota</taxon>
        <taxon>Viridiplantae</taxon>
        <taxon>Streptophyta</taxon>
        <taxon>Embryophyta</taxon>
        <taxon>Tracheophyta</taxon>
        <taxon>Spermatophyta</taxon>
        <taxon>Magnoliopsida</taxon>
        <taxon>Liliopsida</taxon>
        <taxon>Asparagales</taxon>
        <taxon>Orchidaceae</taxon>
        <taxon>Epidendroideae</taxon>
        <taxon>Malaxideae</taxon>
        <taxon>Dendrobiinae</taxon>
        <taxon>Dendrobium</taxon>
    </lineage>
</organism>
<dbReference type="InterPro" id="IPR005162">
    <property type="entry name" value="Retrotrans_gag_dom"/>
</dbReference>
<protein>
    <recommendedName>
        <fullName evidence="1">Retrotransposon gag domain-containing protein</fullName>
    </recommendedName>
</protein>
<evidence type="ECO:0000313" key="2">
    <source>
        <dbReference type="EMBL" id="KAI0524285.1"/>
    </source>
</evidence>
<proteinExistence type="predicted"/>
<comment type="caution">
    <text evidence="2">The sequence shown here is derived from an EMBL/GenBank/DDBJ whole genome shotgun (WGS) entry which is preliminary data.</text>
</comment>
<sequence length="79" mass="9298">MCAKMKKDYIANVSEQFRQDLFLKFHRLQQNQLTVEEYIAEFEQLALQCDLVKLEENTIARFLGGLRVSMANVVQLQPY</sequence>
<dbReference type="Proteomes" id="UP000829196">
    <property type="component" value="Unassembled WGS sequence"/>
</dbReference>
<dbReference type="PANTHER" id="PTHR35046:SF21">
    <property type="entry name" value="RETROTRANSPOSON GAG DOMAIN-CONTAINING PROTEIN-RELATED"/>
    <property type="match status" value="1"/>
</dbReference>
<evidence type="ECO:0000313" key="3">
    <source>
        <dbReference type="Proteomes" id="UP000829196"/>
    </source>
</evidence>
<accession>A0A8T3C356</accession>
<name>A0A8T3C356_DENNO</name>
<dbReference type="EMBL" id="JAGYWB010000004">
    <property type="protein sequence ID" value="KAI0524285.1"/>
    <property type="molecule type" value="Genomic_DNA"/>
</dbReference>
<reference evidence="2" key="1">
    <citation type="journal article" date="2022" name="Front. Genet.">
        <title>Chromosome-Scale Assembly of the Dendrobium nobile Genome Provides Insights Into the Molecular Mechanism of the Biosynthesis of the Medicinal Active Ingredient of Dendrobium.</title>
        <authorList>
            <person name="Xu Q."/>
            <person name="Niu S.-C."/>
            <person name="Li K.-L."/>
            <person name="Zheng P.-J."/>
            <person name="Zhang X.-J."/>
            <person name="Jia Y."/>
            <person name="Liu Y."/>
            <person name="Niu Y.-X."/>
            <person name="Yu L.-H."/>
            <person name="Chen D.-F."/>
            <person name="Zhang G.-Q."/>
        </authorList>
    </citation>
    <scope>NUCLEOTIDE SEQUENCE</scope>
    <source>
        <tissue evidence="2">Leaf</tissue>
    </source>
</reference>